<feature type="domain" description="ABC transporter" evidence="4">
    <location>
        <begin position="7"/>
        <end position="249"/>
    </location>
</feature>
<dbReference type="InterPro" id="IPR027417">
    <property type="entry name" value="P-loop_NTPase"/>
</dbReference>
<evidence type="ECO:0000256" key="3">
    <source>
        <dbReference type="ARBA" id="ARBA00022840"/>
    </source>
</evidence>
<organism evidence="5 6">
    <name type="scientific">Bdellovibrio bacteriovorus</name>
    <dbReference type="NCBI Taxonomy" id="959"/>
    <lineage>
        <taxon>Bacteria</taxon>
        <taxon>Pseudomonadati</taxon>
        <taxon>Bdellovibrionota</taxon>
        <taxon>Bdellovibrionia</taxon>
        <taxon>Bdellovibrionales</taxon>
        <taxon>Pseudobdellovibrionaceae</taxon>
        <taxon>Bdellovibrio</taxon>
    </lineage>
</organism>
<evidence type="ECO:0000259" key="4">
    <source>
        <dbReference type="PROSITE" id="PS50893"/>
    </source>
</evidence>
<dbReference type="PANTHER" id="PTHR43023:SF6">
    <property type="entry name" value="INTERMEMBRANE PHOSPHOLIPID TRANSPORT SYSTEM ATP-BINDING PROTEIN MLAF"/>
    <property type="match status" value="1"/>
</dbReference>
<keyword evidence="2" id="KW-0547">Nucleotide-binding</keyword>
<dbReference type="GO" id="GO:0005524">
    <property type="term" value="F:ATP binding"/>
    <property type="evidence" value="ECO:0007669"/>
    <property type="project" value="UniProtKB-KW"/>
</dbReference>
<comment type="caution">
    <text evidence="5">The sequence shown here is derived from an EMBL/GenBank/DDBJ whole genome shotgun (WGS) entry which is preliminary data.</text>
</comment>
<evidence type="ECO:0000313" key="5">
    <source>
        <dbReference type="EMBL" id="KYG62083.1"/>
    </source>
</evidence>
<evidence type="ECO:0000256" key="2">
    <source>
        <dbReference type="ARBA" id="ARBA00022741"/>
    </source>
</evidence>
<dbReference type="OrthoDB" id="5290734at2"/>
<dbReference type="GO" id="GO:0016887">
    <property type="term" value="F:ATP hydrolysis activity"/>
    <property type="evidence" value="ECO:0007669"/>
    <property type="project" value="InterPro"/>
</dbReference>
<dbReference type="Gene3D" id="3.40.50.300">
    <property type="entry name" value="P-loop containing nucleotide triphosphate hydrolases"/>
    <property type="match status" value="1"/>
</dbReference>
<dbReference type="PROSITE" id="PS50893">
    <property type="entry name" value="ABC_TRANSPORTER_2"/>
    <property type="match status" value="1"/>
</dbReference>
<reference evidence="5 6" key="1">
    <citation type="submission" date="2016-03" db="EMBL/GenBank/DDBJ databases">
        <authorList>
            <person name="Ploux O."/>
        </authorList>
    </citation>
    <scope>NUCLEOTIDE SEQUENCE [LARGE SCALE GENOMIC DNA]</scope>
    <source>
        <strain evidence="5 6">BER2</strain>
    </source>
</reference>
<protein>
    <submittedName>
        <fullName evidence="5">ABC transporter ATP-binding protein</fullName>
    </submittedName>
</protein>
<dbReference type="InterPro" id="IPR003593">
    <property type="entry name" value="AAA+_ATPase"/>
</dbReference>
<dbReference type="Proteomes" id="UP000075391">
    <property type="component" value="Unassembled WGS sequence"/>
</dbReference>
<sequence length="255" mass="28224">MKQESAVSLRDVKKSFDGGKEFVLKGINLEIPKGSLTAIIGFSGTGKSVMLKHLLGLFKPTSGTIEVLGTDIGTLPPDELTKFRCKFGVLFQSAALFDDMTVIENVCFPLFEHRRDLKESQVLRIAEEKLQQVGLESKHYHKLPSQISGGMQKRTGLARALALDPEILIYDEPTTGLDPILTEMVDNLILSTHKLRAGATTSIMVSHDLSAAFRIADYIAMLDSGRVLLFGTPEDFFNTDIELVKRFVNKGMKHQ</sequence>
<dbReference type="EMBL" id="LUKF01000016">
    <property type="protein sequence ID" value="KYG62083.1"/>
    <property type="molecule type" value="Genomic_DNA"/>
</dbReference>
<dbReference type="SUPFAM" id="SSF52540">
    <property type="entry name" value="P-loop containing nucleoside triphosphate hydrolases"/>
    <property type="match status" value="1"/>
</dbReference>
<dbReference type="CDD" id="cd03261">
    <property type="entry name" value="ABC_Org_Solvent_Resistant"/>
    <property type="match status" value="1"/>
</dbReference>
<dbReference type="Pfam" id="PF00005">
    <property type="entry name" value="ABC_tran"/>
    <property type="match status" value="1"/>
</dbReference>
<gene>
    <name evidence="5" type="ORF">AZI85_07735</name>
</gene>
<accession>A0A150WGK7</accession>
<evidence type="ECO:0000256" key="1">
    <source>
        <dbReference type="ARBA" id="ARBA00022448"/>
    </source>
</evidence>
<proteinExistence type="predicted"/>
<name>A0A150WGK7_BDEBC</name>
<dbReference type="SMART" id="SM00382">
    <property type="entry name" value="AAA"/>
    <property type="match status" value="1"/>
</dbReference>
<dbReference type="AlphaFoldDB" id="A0A150WGK7"/>
<dbReference type="InterPro" id="IPR003439">
    <property type="entry name" value="ABC_transporter-like_ATP-bd"/>
</dbReference>
<keyword evidence="3 5" id="KW-0067">ATP-binding</keyword>
<keyword evidence="1" id="KW-0813">Transport</keyword>
<evidence type="ECO:0000313" key="6">
    <source>
        <dbReference type="Proteomes" id="UP000075391"/>
    </source>
</evidence>
<dbReference type="PANTHER" id="PTHR43023">
    <property type="entry name" value="PROTEIN TRIGALACTOSYLDIACYLGLYCEROL 3, CHLOROPLASTIC"/>
    <property type="match status" value="1"/>
</dbReference>
<dbReference type="RefSeq" id="WP_063244196.1">
    <property type="nucleotide sequence ID" value="NZ_CP168967.1"/>
</dbReference>